<comment type="function">
    <text evidence="9">Essential subunit of the Sec protein translocation channel SecYEG. Clamps together the 2 halves of SecY. May contact the channel plug during translocation.</text>
</comment>
<dbReference type="GO" id="GO:0008320">
    <property type="term" value="F:protein transmembrane transporter activity"/>
    <property type="evidence" value="ECO:0007669"/>
    <property type="project" value="UniProtKB-UniRule"/>
</dbReference>
<feature type="transmembrane region" description="Helical" evidence="9">
    <location>
        <begin position="83"/>
        <end position="107"/>
    </location>
</feature>
<evidence type="ECO:0000256" key="7">
    <source>
        <dbReference type="ARBA" id="ARBA00023010"/>
    </source>
</evidence>
<comment type="caution">
    <text evidence="10">The sequence shown here is derived from an EMBL/GenBank/DDBJ whole genome shotgun (WGS) entry which is preliminary data.</text>
</comment>
<evidence type="ECO:0000256" key="4">
    <source>
        <dbReference type="ARBA" id="ARBA00022692"/>
    </source>
</evidence>
<protein>
    <recommendedName>
        <fullName evidence="9">Protein translocase subunit SecE</fullName>
    </recommendedName>
</protein>
<evidence type="ECO:0000256" key="1">
    <source>
        <dbReference type="ARBA" id="ARBA00004370"/>
    </source>
</evidence>
<dbReference type="Pfam" id="PF00584">
    <property type="entry name" value="SecE"/>
    <property type="match status" value="1"/>
</dbReference>
<comment type="caution">
    <text evidence="9">Lacks conserved residue(s) required for the propagation of feature annotation.</text>
</comment>
<dbReference type="AlphaFoldDB" id="A0P4F8"/>
<dbReference type="GO" id="GO:0009306">
    <property type="term" value="P:protein secretion"/>
    <property type="evidence" value="ECO:0007669"/>
    <property type="project" value="UniProtKB-UniRule"/>
</dbReference>
<evidence type="ECO:0000256" key="8">
    <source>
        <dbReference type="ARBA" id="ARBA00023136"/>
    </source>
</evidence>
<evidence type="ECO:0000256" key="3">
    <source>
        <dbReference type="ARBA" id="ARBA00022475"/>
    </source>
</evidence>
<dbReference type="GO" id="GO:0065002">
    <property type="term" value="P:intracellular protein transmembrane transport"/>
    <property type="evidence" value="ECO:0007669"/>
    <property type="project" value="UniProtKB-UniRule"/>
</dbReference>
<evidence type="ECO:0000313" key="11">
    <source>
        <dbReference type="Proteomes" id="UP000054262"/>
    </source>
</evidence>
<dbReference type="GO" id="GO:0005886">
    <property type="term" value="C:plasma membrane"/>
    <property type="evidence" value="ECO:0007669"/>
    <property type="project" value="UniProtKB-UniRule"/>
</dbReference>
<feature type="transmembrane region" description="Helical" evidence="9">
    <location>
        <begin position="30"/>
        <end position="48"/>
    </location>
</feature>
<dbReference type="GO" id="GO:0043952">
    <property type="term" value="P:protein transport by the Sec complex"/>
    <property type="evidence" value="ECO:0007669"/>
    <property type="project" value="UniProtKB-UniRule"/>
</dbReference>
<keyword evidence="2 9" id="KW-0813">Transport</keyword>
<proteinExistence type="inferred from homology"/>
<evidence type="ECO:0000256" key="6">
    <source>
        <dbReference type="ARBA" id="ARBA00022989"/>
    </source>
</evidence>
<dbReference type="GO" id="GO:0006605">
    <property type="term" value="P:protein targeting"/>
    <property type="evidence" value="ECO:0007669"/>
    <property type="project" value="UniProtKB-UniRule"/>
</dbReference>
<keyword evidence="6 9" id="KW-1133">Transmembrane helix</keyword>
<dbReference type="PANTHER" id="PTHR33910:SF1">
    <property type="entry name" value="PROTEIN TRANSLOCASE SUBUNIT SECE"/>
    <property type="match status" value="1"/>
</dbReference>
<evidence type="ECO:0000256" key="5">
    <source>
        <dbReference type="ARBA" id="ARBA00022927"/>
    </source>
</evidence>
<dbReference type="InterPro" id="IPR005807">
    <property type="entry name" value="SecE_bac"/>
</dbReference>
<keyword evidence="5 9" id="KW-0653">Protein transport</keyword>
<gene>
    <name evidence="9" type="primary">secE</name>
    <name evidence="10" type="ORF">MB2181_00055</name>
</gene>
<reference evidence="10 11" key="1">
    <citation type="submission" date="2006-11" db="EMBL/GenBank/DDBJ databases">
        <authorList>
            <person name="Giovannoni S."/>
            <person name="Vergin K."/>
            <person name="Ferriera S."/>
            <person name="Johnson J."/>
            <person name="Kravitz S."/>
            <person name="Beeson K."/>
            <person name="Sutton G."/>
            <person name="Rogers Y.-H."/>
            <person name="Friedman R."/>
            <person name="Frazier M."/>
            <person name="Venter J.C."/>
        </authorList>
    </citation>
    <scope>NUCLEOTIDE SEQUENCE [LARGE SCALE GENOMIC DNA]</scope>
    <source>
        <strain evidence="10 11">HTCC2181</strain>
    </source>
</reference>
<comment type="subunit">
    <text evidence="9">Component of the Sec protein translocase complex. Heterotrimer consisting of SecY, SecE and SecG subunits. The heterotrimers can form oligomers, although 1 heterotrimer is thought to be able to translocate proteins. Interacts with the ribosome. Interacts with SecDF, and other proteins may be involved. Interacts with SecA.</text>
</comment>
<accession>A0P4F8</accession>
<keyword evidence="4 9" id="KW-0812">Transmembrane</keyword>
<dbReference type="PANTHER" id="PTHR33910">
    <property type="entry name" value="PROTEIN TRANSLOCASE SUBUNIT SECE"/>
    <property type="match status" value="1"/>
</dbReference>
<evidence type="ECO:0000256" key="9">
    <source>
        <dbReference type="HAMAP-Rule" id="MF_00422"/>
    </source>
</evidence>
<organism evidence="10 11">
    <name type="scientific">Methylophilales bacterium HTCC2181</name>
    <dbReference type="NCBI Taxonomy" id="383631"/>
    <lineage>
        <taxon>Bacteria</taxon>
        <taxon>Pseudomonadati</taxon>
        <taxon>Pseudomonadota</taxon>
        <taxon>Betaproteobacteria</taxon>
        <taxon>Nitrosomonadales</taxon>
        <taxon>OM43 clade</taxon>
    </lineage>
</organism>
<dbReference type="NCBIfam" id="NF004371">
    <property type="entry name" value="PRK05740.1-1"/>
    <property type="match status" value="1"/>
</dbReference>
<evidence type="ECO:0000256" key="2">
    <source>
        <dbReference type="ARBA" id="ARBA00022448"/>
    </source>
</evidence>
<dbReference type="HAMAP" id="MF_00422">
    <property type="entry name" value="SecE"/>
    <property type="match status" value="1"/>
</dbReference>
<dbReference type="OrthoDB" id="9806365at2"/>
<keyword evidence="8 9" id="KW-0472">Membrane</keyword>
<dbReference type="InterPro" id="IPR038379">
    <property type="entry name" value="SecE_sf"/>
</dbReference>
<comment type="subcellular location">
    <subcellularLocation>
        <location evidence="1">Membrane</location>
    </subcellularLocation>
</comment>
<dbReference type="EMBL" id="AAUX01000001">
    <property type="protein sequence ID" value="EAV46418.1"/>
    <property type="molecule type" value="Genomic_DNA"/>
</dbReference>
<comment type="similarity">
    <text evidence="9">Belongs to the SecE/SEC61-gamma family.</text>
</comment>
<dbReference type="NCBIfam" id="TIGR00964">
    <property type="entry name" value="secE_bact"/>
    <property type="match status" value="1"/>
</dbReference>
<evidence type="ECO:0000313" key="10">
    <source>
        <dbReference type="EMBL" id="EAV46418.1"/>
    </source>
</evidence>
<name>A0P4F8_9PROT</name>
<keyword evidence="3 9" id="KW-1003">Cell membrane</keyword>
<dbReference type="Proteomes" id="UP000054262">
    <property type="component" value="Unassembled WGS sequence"/>
</dbReference>
<dbReference type="Gene3D" id="1.20.5.1030">
    <property type="entry name" value="Preprotein translocase secy subunit"/>
    <property type="match status" value="1"/>
</dbReference>
<feature type="transmembrane region" description="Helical" evidence="9">
    <location>
        <begin position="7"/>
        <end position="24"/>
    </location>
</feature>
<sequence length="114" mass="12507">MNLNIKLSLSFLLLGAGLVGFYVLSGQPVVLRILAVLFGLGLATAVFWTTPQGQRAIGFLNDAITEAKKVVWPTRKETFQMTLIVFILVVLMAIFLAFVDIGFSYIINMILGRG</sequence>
<keyword evidence="7 9" id="KW-0811">Translocation</keyword>
<dbReference type="InterPro" id="IPR001901">
    <property type="entry name" value="Translocase_SecE/Sec61-g"/>
</dbReference>
<dbReference type="PRINTS" id="PR01650">
    <property type="entry name" value="SECETRNLCASE"/>
</dbReference>
<keyword evidence="11" id="KW-1185">Reference proteome</keyword>